<evidence type="ECO:0008006" key="4">
    <source>
        <dbReference type="Google" id="ProtNLM"/>
    </source>
</evidence>
<evidence type="ECO:0000313" key="3">
    <source>
        <dbReference type="Proteomes" id="UP001281410"/>
    </source>
</evidence>
<feature type="region of interest" description="Disordered" evidence="1">
    <location>
        <begin position="346"/>
        <end position="365"/>
    </location>
</feature>
<proteinExistence type="predicted"/>
<dbReference type="AlphaFoldDB" id="A0AAE0ABV2"/>
<protein>
    <recommendedName>
        <fullName evidence="4">DUF4283 domain-containing protein</fullName>
    </recommendedName>
</protein>
<gene>
    <name evidence="2" type="ORF">Dsin_015735</name>
</gene>
<sequence>MSMNKVNDKLPDCNISSKGARSAEDVHVENQARSDSLRKTMMNSFKSKLMDMYSQVIANEYLAVQKWKPNFVPGEEAIQCMPIWVRLSKLPMELVDVDLLWNIGGMLGNPCKDNCMKGVKDQHDDMLLHEESGNIAVKKDSPFGPWLLVSNRKYESRYGRKGNAIYGNARAGNGGKNYGGVFKNGDDFATKNTADGKNFGGIAGNKVGRNNNGNSGFYGSRTEHAGKNASKKGGGSRFEVLNEGMDETITDIDCQQNGRYEVKNGPKKKDVFSGITNQVSRHVKLGKPKKSIVQIEKKRDGKGKIHDVDSDSDEELEDPGVLQQLHKDVLAYVVLKAQFIHTNGTNNDAFKSQTSSADSPGNMNQKFISDNDASFEVVASMLKYAMAVVIE</sequence>
<comment type="caution">
    <text evidence="2">The sequence shown here is derived from an EMBL/GenBank/DDBJ whole genome shotgun (WGS) entry which is preliminary data.</text>
</comment>
<keyword evidence="3" id="KW-1185">Reference proteome</keyword>
<dbReference type="Proteomes" id="UP001281410">
    <property type="component" value="Unassembled WGS sequence"/>
</dbReference>
<accession>A0AAE0ABV2</accession>
<feature type="compositionally biased region" description="Basic and acidic residues" evidence="1">
    <location>
        <begin position="21"/>
        <end position="32"/>
    </location>
</feature>
<dbReference type="EMBL" id="JANJYJ010000005">
    <property type="protein sequence ID" value="KAK3211029.1"/>
    <property type="molecule type" value="Genomic_DNA"/>
</dbReference>
<name>A0AAE0ABV2_9ROSI</name>
<evidence type="ECO:0000313" key="2">
    <source>
        <dbReference type="EMBL" id="KAK3211029.1"/>
    </source>
</evidence>
<reference evidence="2" key="1">
    <citation type="journal article" date="2023" name="Plant J.">
        <title>Genome sequences and population genomics provide insights into the demographic history, inbreeding, and mutation load of two 'living fossil' tree species of Dipteronia.</title>
        <authorList>
            <person name="Feng Y."/>
            <person name="Comes H.P."/>
            <person name="Chen J."/>
            <person name="Zhu S."/>
            <person name="Lu R."/>
            <person name="Zhang X."/>
            <person name="Li P."/>
            <person name="Qiu J."/>
            <person name="Olsen K.M."/>
            <person name="Qiu Y."/>
        </authorList>
    </citation>
    <scope>NUCLEOTIDE SEQUENCE</scope>
    <source>
        <strain evidence="2">NBL</strain>
    </source>
</reference>
<feature type="region of interest" description="Disordered" evidence="1">
    <location>
        <begin position="1"/>
        <end position="32"/>
    </location>
</feature>
<evidence type="ECO:0000256" key="1">
    <source>
        <dbReference type="SAM" id="MobiDB-lite"/>
    </source>
</evidence>
<feature type="compositionally biased region" description="Basic and acidic residues" evidence="1">
    <location>
        <begin position="1"/>
        <end position="11"/>
    </location>
</feature>
<organism evidence="2 3">
    <name type="scientific">Dipteronia sinensis</name>
    <dbReference type="NCBI Taxonomy" id="43782"/>
    <lineage>
        <taxon>Eukaryota</taxon>
        <taxon>Viridiplantae</taxon>
        <taxon>Streptophyta</taxon>
        <taxon>Embryophyta</taxon>
        <taxon>Tracheophyta</taxon>
        <taxon>Spermatophyta</taxon>
        <taxon>Magnoliopsida</taxon>
        <taxon>eudicotyledons</taxon>
        <taxon>Gunneridae</taxon>
        <taxon>Pentapetalae</taxon>
        <taxon>rosids</taxon>
        <taxon>malvids</taxon>
        <taxon>Sapindales</taxon>
        <taxon>Sapindaceae</taxon>
        <taxon>Hippocastanoideae</taxon>
        <taxon>Acereae</taxon>
        <taxon>Dipteronia</taxon>
    </lineage>
</organism>